<dbReference type="SUPFAM" id="SSF103473">
    <property type="entry name" value="MFS general substrate transporter"/>
    <property type="match status" value="1"/>
</dbReference>
<comment type="similarity">
    <text evidence="1 2">Belongs to the reduced folate carrier (RFC) transporter (TC 2.A.48) family.</text>
</comment>
<evidence type="ECO:0008006" key="6">
    <source>
        <dbReference type="Google" id="ProtNLM"/>
    </source>
</evidence>
<feature type="transmembrane region" description="Helical" evidence="3">
    <location>
        <begin position="102"/>
        <end position="121"/>
    </location>
</feature>
<feature type="transmembrane region" description="Helical" evidence="3">
    <location>
        <begin position="72"/>
        <end position="90"/>
    </location>
</feature>
<protein>
    <recommendedName>
        <fullName evidence="6">Major facilitator superfamily (MFS) profile domain-containing protein</fullName>
    </recommendedName>
</protein>
<keyword evidence="5" id="KW-1185">Reference proteome</keyword>
<dbReference type="NCBIfam" id="TIGR00806">
    <property type="entry name" value="rfc"/>
    <property type="match status" value="1"/>
</dbReference>
<proteinExistence type="inferred from homology"/>
<dbReference type="STRING" id="2018661.A0A2A2JRF2"/>
<dbReference type="Gene3D" id="1.20.1250.20">
    <property type="entry name" value="MFS general substrate transporter like domains"/>
    <property type="match status" value="1"/>
</dbReference>
<feature type="transmembrane region" description="Helical" evidence="3">
    <location>
        <begin position="133"/>
        <end position="153"/>
    </location>
</feature>
<feature type="transmembrane region" description="Helical" evidence="3">
    <location>
        <begin position="159"/>
        <end position="181"/>
    </location>
</feature>
<comment type="caution">
    <text evidence="4">The sequence shown here is derived from an EMBL/GenBank/DDBJ whole genome shotgun (WGS) entry which is preliminary data.</text>
</comment>
<evidence type="ECO:0000256" key="2">
    <source>
        <dbReference type="PIRNR" id="PIRNR028739"/>
    </source>
</evidence>
<feature type="transmembrane region" description="Helical" evidence="3">
    <location>
        <begin position="245"/>
        <end position="264"/>
    </location>
</feature>
<gene>
    <name evidence="4" type="ORF">WR25_12553</name>
</gene>
<keyword evidence="2" id="KW-0813">Transport</keyword>
<accession>A0A2A2JRF2</accession>
<dbReference type="AlphaFoldDB" id="A0A2A2JRF2"/>
<evidence type="ECO:0000256" key="3">
    <source>
        <dbReference type="SAM" id="Phobius"/>
    </source>
</evidence>
<dbReference type="GO" id="GO:0005886">
    <property type="term" value="C:plasma membrane"/>
    <property type="evidence" value="ECO:0007669"/>
    <property type="project" value="UniProtKB-UniRule"/>
</dbReference>
<dbReference type="OrthoDB" id="18814at2759"/>
<dbReference type="PIRSF" id="PIRSF028739">
    <property type="entry name" value="Folate_carrier"/>
    <property type="match status" value="1"/>
</dbReference>
<keyword evidence="3" id="KW-0812">Transmembrane</keyword>
<feature type="transmembrane region" description="Helical" evidence="3">
    <location>
        <begin position="370"/>
        <end position="391"/>
    </location>
</feature>
<dbReference type="Pfam" id="PF01770">
    <property type="entry name" value="Folate_carrier"/>
    <property type="match status" value="1"/>
</dbReference>
<feature type="transmembrane region" description="Helical" evidence="3">
    <location>
        <begin position="311"/>
        <end position="330"/>
    </location>
</feature>
<organism evidence="4 5">
    <name type="scientific">Diploscapter pachys</name>
    <dbReference type="NCBI Taxonomy" id="2018661"/>
    <lineage>
        <taxon>Eukaryota</taxon>
        <taxon>Metazoa</taxon>
        <taxon>Ecdysozoa</taxon>
        <taxon>Nematoda</taxon>
        <taxon>Chromadorea</taxon>
        <taxon>Rhabditida</taxon>
        <taxon>Rhabditina</taxon>
        <taxon>Rhabditomorpha</taxon>
        <taxon>Rhabditoidea</taxon>
        <taxon>Rhabditidae</taxon>
        <taxon>Diploscapter</taxon>
    </lineage>
</organism>
<feature type="transmembrane region" description="Helical" evidence="3">
    <location>
        <begin position="336"/>
        <end position="358"/>
    </location>
</feature>
<reference evidence="4 5" key="1">
    <citation type="journal article" date="2017" name="Curr. Biol.">
        <title>Genome architecture and evolution of a unichromosomal asexual nematode.</title>
        <authorList>
            <person name="Fradin H."/>
            <person name="Zegar C."/>
            <person name="Gutwein M."/>
            <person name="Lucas J."/>
            <person name="Kovtun M."/>
            <person name="Corcoran D."/>
            <person name="Baugh L.R."/>
            <person name="Kiontke K."/>
            <person name="Gunsalus K."/>
            <person name="Fitch D.H."/>
            <person name="Piano F."/>
        </authorList>
    </citation>
    <scope>NUCLEOTIDE SEQUENCE [LARGE SCALE GENOMIC DNA]</scope>
    <source>
        <strain evidence="4">PF1309</strain>
    </source>
</reference>
<name>A0A2A2JRF2_9BILA</name>
<sequence>MHWKATTFLICTYGVVKEFRPATPFLTPFLVSHYKNLTLEEVYGQIYPFWTYSYLVALIPVFFLTDILRYKPVIVLEACCLCGTWAFLVWGQGVWEMQLMQIIFGLSSASEIAYYSYMYAIVDEKHYKMVTSYIRSAAMVGKLFAFTLGQILVSTGSGSYLLLNQISFGSCSAVVLIALFLPRVPARRVERQTRITMITAEEVPHGANDVEPTRAEIERTKLDHGLKVYLINTLKGFIVYKKNYFVLKWSIWWALASCGMYQVYNYMQTLWIAMQPDPEKVDNGIAECANTLSSAILSFVIQYLSINWLRYGELTLSLSSLIISAVLAVLSQINKIIVAYIGYVLCTAIYNMLITAASANIASELTASNYGLVFGWNTFVAVLLQSILTFAVADSHGFNLAIRAQFIVYSVYFGCVGMLFIIFMITSRYIWPKIQRYRQESNSNA</sequence>
<dbReference type="GO" id="GO:0090482">
    <property type="term" value="F:vitamin transmembrane transporter activity"/>
    <property type="evidence" value="ECO:0007669"/>
    <property type="project" value="InterPro"/>
</dbReference>
<evidence type="ECO:0000313" key="4">
    <source>
        <dbReference type="EMBL" id="PAV64237.1"/>
    </source>
</evidence>
<dbReference type="Proteomes" id="UP000218231">
    <property type="component" value="Unassembled WGS sequence"/>
</dbReference>
<feature type="transmembrane region" description="Helical" evidence="3">
    <location>
        <begin position="411"/>
        <end position="431"/>
    </location>
</feature>
<evidence type="ECO:0000313" key="5">
    <source>
        <dbReference type="Proteomes" id="UP000218231"/>
    </source>
</evidence>
<dbReference type="PANTHER" id="PTHR10686">
    <property type="entry name" value="FOLATE TRANSPORTER"/>
    <property type="match status" value="1"/>
</dbReference>
<dbReference type="EMBL" id="LIAE01010268">
    <property type="protein sequence ID" value="PAV64237.1"/>
    <property type="molecule type" value="Genomic_DNA"/>
</dbReference>
<dbReference type="InterPro" id="IPR002666">
    <property type="entry name" value="Folate_carrier"/>
</dbReference>
<dbReference type="InterPro" id="IPR036259">
    <property type="entry name" value="MFS_trans_sf"/>
</dbReference>
<dbReference type="PANTHER" id="PTHR10686:SF20">
    <property type="entry name" value="FOLATE TRANSPORTER 1"/>
    <property type="match status" value="1"/>
</dbReference>
<feature type="transmembrane region" description="Helical" evidence="3">
    <location>
        <begin position="45"/>
        <end position="65"/>
    </location>
</feature>
<comment type="subcellular location">
    <subcellularLocation>
        <location evidence="2">Membrane</location>
        <topology evidence="2">Multi-pass membrane protein</topology>
    </subcellularLocation>
</comment>
<evidence type="ECO:0000256" key="1">
    <source>
        <dbReference type="ARBA" id="ARBA00005773"/>
    </source>
</evidence>
<keyword evidence="3" id="KW-1133">Transmembrane helix</keyword>
<keyword evidence="2 3" id="KW-0472">Membrane</keyword>